<evidence type="ECO:0000313" key="4">
    <source>
        <dbReference type="Proteomes" id="UP001454036"/>
    </source>
</evidence>
<evidence type="ECO:0000313" key="3">
    <source>
        <dbReference type="EMBL" id="GAA0166475.1"/>
    </source>
</evidence>
<name>A0AAV3QUC0_LITER</name>
<feature type="domain" description="Retrovirus-related Pol polyprotein from transposon TNT 1-94-like beta-barrel" evidence="2">
    <location>
        <begin position="155"/>
        <end position="235"/>
    </location>
</feature>
<reference evidence="3 4" key="1">
    <citation type="submission" date="2024-01" db="EMBL/GenBank/DDBJ databases">
        <title>The complete chloroplast genome sequence of Lithospermum erythrorhizon: insights into the phylogenetic relationship among Boraginaceae species and the maternal lineages of purple gromwells.</title>
        <authorList>
            <person name="Okada T."/>
            <person name="Watanabe K."/>
        </authorList>
    </citation>
    <scope>NUCLEOTIDE SEQUENCE [LARGE SCALE GENOMIC DNA]</scope>
</reference>
<organism evidence="3 4">
    <name type="scientific">Lithospermum erythrorhizon</name>
    <name type="common">Purple gromwell</name>
    <name type="synonym">Lithospermum officinale var. erythrorhizon</name>
    <dbReference type="NCBI Taxonomy" id="34254"/>
    <lineage>
        <taxon>Eukaryota</taxon>
        <taxon>Viridiplantae</taxon>
        <taxon>Streptophyta</taxon>
        <taxon>Embryophyta</taxon>
        <taxon>Tracheophyta</taxon>
        <taxon>Spermatophyta</taxon>
        <taxon>Magnoliopsida</taxon>
        <taxon>eudicotyledons</taxon>
        <taxon>Gunneridae</taxon>
        <taxon>Pentapetalae</taxon>
        <taxon>asterids</taxon>
        <taxon>lamiids</taxon>
        <taxon>Boraginales</taxon>
        <taxon>Boraginaceae</taxon>
        <taxon>Boraginoideae</taxon>
        <taxon>Lithospermeae</taxon>
        <taxon>Lithospermum</taxon>
    </lineage>
</organism>
<gene>
    <name evidence="3" type="ORF">LIER_21621</name>
</gene>
<dbReference type="PANTHER" id="PTHR47592:SF27">
    <property type="entry name" value="OS08G0421700 PROTEIN"/>
    <property type="match status" value="1"/>
</dbReference>
<proteinExistence type="predicted"/>
<evidence type="ECO:0000259" key="2">
    <source>
        <dbReference type="Pfam" id="PF22936"/>
    </source>
</evidence>
<dbReference type="InterPro" id="IPR054722">
    <property type="entry name" value="PolX-like_BBD"/>
</dbReference>
<dbReference type="EMBL" id="BAABME010005736">
    <property type="protein sequence ID" value="GAA0166475.1"/>
    <property type="molecule type" value="Genomic_DNA"/>
</dbReference>
<comment type="caution">
    <text evidence="3">The sequence shown here is derived from an EMBL/GenBank/DDBJ whole genome shotgun (WGS) entry which is preliminary data.</text>
</comment>
<evidence type="ECO:0000256" key="1">
    <source>
        <dbReference type="SAM" id="MobiDB-lite"/>
    </source>
</evidence>
<dbReference type="AlphaFoldDB" id="A0AAV3QUC0"/>
<accession>A0AAV3QUC0</accession>
<protein>
    <recommendedName>
        <fullName evidence="2">Retrovirus-related Pol polyprotein from transposon TNT 1-94-like beta-barrel domain-containing protein</fullName>
    </recommendedName>
</protein>
<dbReference type="Pfam" id="PF22936">
    <property type="entry name" value="Pol_BBD"/>
    <property type="match status" value="1"/>
</dbReference>
<dbReference type="Proteomes" id="UP001454036">
    <property type="component" value="Unassembled WGS sequence"/>
</dbReference>
<feature type="region of interest" description="Disordered" evidence="1">
    <location>
        <begin position="77"/>
        <end position="109"/>
    </location>
</feature>
<keyword evidence="4" id="KW-1185">Reference proteome</keyword>
<dbReference type="PANTHER" id="PTHR47592">
    <property type="entry name" value="PBF68 PROTEIN"/>
    <property type="match status" value="1"/>
</dbReference>
<sequence length="341" mass="38556">MLDRLYVKQLARPIEEEGIIPPNTDQREWGELDRRCLGFIRYWGYTPCRKFHHCFWMLEETAGLMVSNTIFNEELRRGGSKDNGQSSSGHDTLLYENKRGGGKKKFKSLAGKQKNSKKKIMKNKNNDNKVALVDHDSDLIVVGEDVCYTASEERWVIDSGASFHVTPHKHMFKTYTEGCYGEAMMGNNHVSKIVAMGEICLKSNNGSLIVLKDVRHIPDFRMSLISTGKLDDEGYSNLFEQGRWKLTKNGKIMATGFHTTSTNPDASLEGPISDRPKGTDVPRAEVPLKFCCWCQKINSGGYFQILLLLSKDHSRVEGANGGHIVKKPASLLLMYCRRDAW</sequence>